<dbReference type="GO" id="GO:0008270">
    <property type="term" value="F:zinc ion binding"/>
    <property type="evidence" value="ECO:0007669"/>
    <property type="project" value="UniProtKB-KW"/>
</dbReference>
<sequence>MTSLKNFFNFFSFNNNSNSSAVNRFSIYNNNSNSNNNLQLSNENLKINKNHWEKNSSRSTCSNCLTSFTILNRKHHCRLCGKIFCFKCLDKIISLDPDLNFKFDGTGIESKVCQSCYNKFSEYVNSKLSEFFQPNPLENENNLNNTHNVHNINADANANVDFNVSNGNGNKNGNINNLNNGKDIQNNAEGISGFKKFKKKNKYQHNLNKGEQQDNYYLFNREENDNLIDRLAGDYSSDSFSNNLARKGADHHSGSNDSDDESDSDYSYEEDYATLYSSDNEDSNNTSGKNTAIINQSNSDVNHNNNYNNYNNYNNTNNYKNPNTNHYNGNNNTNNFNNPNNFNNNNYAYYKKQ</sequence>
<keyword evidence="1" id="KW-0479">Metal-binding</keyword>
<evidence type="ECO:0000256" key="3">
    <source>
        <dbReference type="ARBA" id="ARBA00022833"/>
    </source>
</evidence>
<evidence type="ECO:0000313" key="7">
    <source>
        <dbReference type="EMBL" id="ODV64442.1"/>
    </source>
</evidence>
<dbReference type="STRING" id="1344418.A0A1D2VS42"/>
<gene>
    <name evidence="7" type="ORF">ASCRUDRAFT_74066</name>
</gene>
<protein>
    <submittedName>
        <fullName evidence="7">FYVE-domain-containing protein</fullName>
    </submittedName>
</protein>
<evidence type="ECO:0000256" key="4">
    <source>
        <dbReference type="PROSITE-ProRule" id="PRU00091"/>
    </source>
</evidence>
<dbReference type="InterPro" id="IPR011011">
    <property type="entry name" value="Znf_FYVE_PHD"/>
</dbReference>
<reference evidence="8" key="1">
    <citation type="submission" date="2016-05" db="EMBL/GenBank/DDBJ databases">
        <title>Comparative genomics of biotechnologically important yeasts.</title>
        <authorList>
            <consortium name="DOE Joint Genome Institute"/>
            <person name="Riley R."/>
            <person name="Haridas S."/>
            <person name="Wolfe K.H."/>
            <person name="Lopes M.R."/>
            <person name="Hittinger C.T."/>
            <person name="Goker M."/>
            <person name="Salamov A."/>
            <person name="Wisecaver J."/>
            <person name="Long T.M."/>
            <person name="Aerts A.L."/>
            <person name="Barry K."/>
            <person name="Choi C."/>
            <person name="Clum A."/>
            <person name="Coughlan A.Y."/>
            <person name="Deshpande S."/>
            <person name="Douglass A.P."/>
            <person name="Hanson S.J."/>
            <person name="Klenk H.-P."/>
            <person name="Labutti K."/>
            <person name="Lapidus A."/>
            <person name="Lindquist E."/>
            <person name="Lipzen A."/>
            <person name="Meier-Kolthoff J.P."/>
            <person name="Ohm R.A."/>
            <person name="Otillar R.P."/>
            <person name="Pangilinan J."/>
            <person name="Peng Y."/>
            <person name="Rokas A."/>
            <person name="Rosa C.A."/>
            <person name="Scheuner C."/>
            <person name="Sibirny A.A."/>
            <person name="Slot J.C."/>
            <person name="Stielow J.B."/>
            <person name="Sun H."/>
            <person name="Kurtzman C.P."/>
            <person name="Blackwell M."/>
            <person name="Grigoriev I.V."/>
            <person name="Jeffries T.W."/>
        </authorList>
    </citation>
    <scope>NUCLEOTIDE SEQUENCE [LARGE SCALE GENOMIC DNA]</scope>
    <source>
        <strain evidence="8">DSM 1968</strain>
    </source>
</reference>
<dbReference type="AlphaFoldDB" id="A0A1D2VS42"/>
<dbReference type="EMBL" id="KV454475">
    <property type="protein sequence ID" value="ODV64442.1"/>
    <property type="molecule type" value="Genomic_DNA"/>
</dbReference>
<dbReference type="SMART" id="SM00064">
    <property type="entry name" value="FYVE"/>
    <property type="match status" value="1"/>
</dbReference>
<evidence type="ECO:0000256" key="1">
    <source>
        <dbReference type="ARBA" id="ARBA00022723"/>
    </source>
</evidence>
<evidence type="ECO:0000256" key="5">
    <source>
        <dbReference type="SAM" id="MobiDB-lite"/>
    </source>
</evidence>
<name>A0A1D2VS42_9ASCO</name>
<evidence type="ECO:0000313" key="8">
    <source>
        <dbReference type="Proteomes" id="UP000095038"/>
    </source>
</evidence>
<dbReference type="OrthoDB" id="10018316at2759"/>
<dbReference type="Gene3D" id="3.30.40.10">
    <property type="entry name" value="Zinc/RING finger domain, C3HC4 (zinc finger)"/>
    <property type="match status" value="1"/>
</dbReference>
<keyword evidence="3" id="KW-0862">Zinc</keyword>
<dbReference type="GO" id="GO:0098588">
    <property type="term" value="C:bounding membrane of organelle"/>
    <property type="evidence" value="ECO:0007669"/>
    <property type="project" value="UniProtKB-ARBA"/>
</dbReference>
<dbReference type="InParanoid" id="A0A1D2VS42"/>
<accession>A0A1D2VS42</accession>
<evidence type="ECO:0000256" key="2">
    <source>
        <dbReference type="ARBA" id="ARBA00022771"/>
    </source>
</evidence>
<feature type="compositionally biased region" description="Acidic residues" evidence="5">
    <location>
        <begin position="257"/>
        <end position="272"/>
    </location>
</feature>
<dbReference type="GO" id="GO:0032266">
    <property type="term" value="F:phosphatidylinositol-3-phosphate binding"/>
    <property type="evidence" value="ECO:0007669"/>
    <property type="project" value="UniProtKB-ARBA"/>
</dbReference>
<dbReference type="PROSITE" id="PS50178">
    <property type="entry name" value="ZF_FYVE"/>
    <property type="match status" value="1"/>
</dbReference>
<evidence type="ECO:0000259" key="6">
    <source>
        <dbReference type="PROSITE" id="PS50178"/>
    </source>
</evidence>
<dbReference type="GeneID" id="30966177"/>
<keyword evidence="2 4" id="KW-0863">Zinc-finger</keyword>
<feature type="domain" description="FYVE-type" evidence="6">
    <location>
        <begin position="55"/>
        <end position="121"/>
    </location>
</feature>
<organism evidence="7 8">
    <name type="scientific">Ascoidea rubescens DSM 1968</name>
    <dbReference type="NCBI Taxonomy" id="1344418"/>
    <lineage>
        <taxon>Eukaryota</taxon>
        <taxon>Fungi</taxon>
        <taxon>Dikarya</taxon>
        <taxon>Ascomycota</taxon>
        <taxon>Saccharomycotina</taxon>
        <taxon>Saccharomycetes</taxon>
        <taxon>Ascoideaceae</taxon>
        <taxon>Ascoidea</taxon>
    </lineage>
</organism>
<dbReference type="Proteomes" id="UP000095038">
    <property type="component" value="Unassembled WGS sequence"/>
</dbReference>
<feature type="compositionally biased region" description="Polar residues" evidence="5">
    <location>
        <begin position="275"/>
        <end position="301"/>
    </location>
</feature>
<dbReference type="SUPFAM" id="SSF57903">
    <property type="entry name" value="FYVE/PHD zinc finger"/>
    <property type="match status" value="1"/>
</dbReference>
<feature type="compositionally biased region" description="Low complexity" evidence="5">
    <location>
        <begin position="302"/>
        <end position="322"/>
    </location>
</feature>
<dbReference type="RefSeq" id="XP_020050749.1">
    <property type="nucleotide sequence ID" value="XM_020192541.1"/>
</dbReference>
<dbReference type="InterPro" id="IPR017455">
    <property type="entry name" value="Znf_FYVE-rel"/>
</dbReference>
<dbReference type="PANTHER" id="PTHR39490:SF8">
    <property type="entry name" value="ZINC FINGER FYVE DOMAIN-CONTAINING PROTEIN 21"/>
    <property type="match status" value="1"/>
</dbReference>
<proteinExistence type="predicted"/>
<feature type="region of interest" description="Disordered" evidence="5">
    <location>
        <begin position="246"/>
        <end position="322"/>
    </location>
</feature>
<dbReference type="PANTHER" id="PTHR39490">
    <property type="entry name" value="ARRESTIN DOMAIN-CONTAINING PROTEIN D"/>
    <property type="match status" value="1"/>
</dbReference>
<dbReference type="InterPro" id="IPR052113">
    <property type="entry name" value="FYVE-type_Zinc_Finger"/>
</dbReference>
<dbReference type="InterPro" id="IPR000306">
    <property type="entry name" value="Znf_FYVE"/>
</dbReference>
<dbReference type="Pfam" id="PF01363">
    <property type="entry name" value="FYVE"/>
    <property type="match status" value="1"/>
</dbReference>
<keyword evidence="8" id="KW-1185">Reference proteome</keyword>
<dbReference type="InterPro" id="IPR013083">
    <property type="entry name" value="Znf_RING/FYVE/PHD"/>
</dbReference>